<proteinExistence type="predicted"/>
<evidence type="ECO:0000313" key="2">
    <source>
        <dbReference type="Proteomes" id="UP000260494"/>
    </source>
</evidence>
<sequence length="72" mass="8306">MNYILEITLINNEIIGVPVALTEDTMIAKHLFIESNIDVSSTLLMLEETEMNHAMFVPLDHIICYVWRKEGQ</sequence>
<gene>
    <name evidence="1" type="ORF">Wes44_12</name>
</gene>
<keyword evidence="2" id="KW-1185">Reference proteome</keyword>
<dbReference type="EMBL" id="MH598512">
    <property type="protein sequence ID" value="AXN58321.1"/>
    <property type="molecule type" value="Genomic_DNA"/>
</dbReference>
<dbReference type="Proteomes" id="UP000260494">
    <property type="component" value="Segment"/>
</dbReference>
<name>A0A346FK16_9CAUD</name>
<evidence type="ECO:0000313" key="1">
    <source>
        <dbReference type="EMBL" id="AXN58321.1"/>
    </source>
</evidence>
<accession>A0A346FK16</accession>
<reference evidence="2" key="1">
    <citation type="submission" date="2018-07" db="EMBL/GenBank/DDBJ databases">
        <authorList>
            <person name="Himelright M."/>
            <person name="Eisemann E."/>
            <person name="Alder H."/>
            <person name="Craig M."/>
            <person name="Clem A."/>
            <person name="Temple L."/>
        </authorList>
    </citation>
    <scope>NUCLEOTIDE SEQUENCE [LARGE SCALE GENOMIC DNA]</scope>
</reference>
<protein>
    <submittedName>
        <fullName evidence="1">Uncharacterized protein</fullName>
    </submittedName>
</protein>
<organism evidence="1 2">
    <name type="scientific">Bacillus phage Wes44</name>
    <dbReference type="NCBI Taxonomy" id="2283012"/>
    <lineage>
        <taxon>Viruses</taxon>
        <taxon>Duplodnaviria</taxon>
        <taxon>Heunggongvirae</taxon>
        <taxon>Uroviricota</taxon>
        <taxon>Caudoviricetes</taxon>
        <taxon>Gutmannvirinae</taxon>
        <taxon>Carmenvirus</taxon>
        <taxon>Carmenvirus Wes44</taxon>
    </lineage>
</organism>